<dbReference type="KEGG" id="anr:Ana3638_03135"/>
<organism evidence="4 5">
    <name type="scientific">Anaerocolumna sedimenticola</name>
    <dbReference type="NCBI Taxonomy" id="2696063"/>
    <lineage>
        <taxon>Bacteria</taxon>
        <taxon>Bacillati</taxon>
        <taxon>Bacillota</taxon>
        <taxon>Clostridia</taxon>
        <taxon>Lachnospirales</taxon>
        <taxon>Lachnospiraceae</taxon>
        <taxon>Anaerocolumna</taxon>
    </lineage>
</organism>
<dbReference type="SUPFAM" id="SSF56300">
    <property type="entry name" value="Metallo-dependent phosphatases"/>
    <property type="match status" value="1"/>
</dbReference>
<dbReference type="AlphaFoldDB" id="A0A6P1TIH1"/>
<dbReference type="PANTHER" id="PTHR11124">
    <property type="entry name" value="VACUOLAR SORTING PROTEIN VPS29"/>
    <property type="match status" value="1"/>
</dbReference>
<keyword evidence="5" id="KW-1185">Reference proteome</keyword>
<evidence type="ECO:0000256" key="2">
    <source>
        <dbReference type="RuleBase" id="RU362039"/>
    </source>
</evidence>
<dbReference type="GO" id="GO:0046872">
    <property type="term" value="F:metal ion binding"/>
    <property type="evidence" value="ECO:0007669"/>
    <property type="project" value="UniProtKB-KW"/>
</dbReference>
<dbReference type="RefSeq" id="WP_161836745.1">
    <property type="nucleotide sequence ID" value="NZ_CP048000.1"/>
</dbReference>
<dbReference type="GO" id="GO:0016787">
    <property type="term" value="F:hydrolase activity"/>
    <property type="evidence" value="ECO:0007669"/>
    <property type="project" value="UniProtKB-UniRule"/>
</dbReference>
<evidence type="ECO:0000256" key="1">
    <source>
        <dbReference type="ARBA" id="ARBA00008950"/>
    </source>
</evidence>
<keyword evidence="2" id="KW-0479">Metal-binding</keyword>
<dbReference type="Gene3D" id="3.60.21.10">
    <property type="match status" value="1"/>
</dbReference>
<dbReference type="EC" id="3.1.4.-" evidence="2"/>
<dbReference type="InterPro" id="IPR029052">
    <property type="entry name" value="Metallo-depent_PP-like"/>
</dbReference>
<dbReference type="Pfam" id="PF12850">
    <property type="entry name" value="Metallophos_2"/>
    <property type="match status" value="1"/>
</dbReference>
<comment type="similarity">
    <text evidence="1 2">Belongs to the metallophosphoesterase superfamily. YfcE family.</text>
</comment>
<feature type="domain" description="Calcineurin-like phosphoesterase" evidence="3">
    <location>
        <begin position="1"/>
        <end position="148"/>
    </location>
</feature>
<dbReference type="InterPro" id="IPR000979">
    <property type="entry name" value="Phosphodiesterase_MJ0936/Vps29"/>
</dbReference>
<dbReference type="InterPro" id="IPR024654">
    <property type="entry name" value="Calcineurin-like_PHP_lpxH"/>
</dbReference>
<evidence type="ECO:0000259" key="3">
    <source>
        <dbReference type="Pfam" id="PF12850"/>
    </source>
</evidence>
<reference evidence="4 5" key="1">
    <citation type="submission" date="2020-01" db="EMBL/GenBank/DDBJ databases">
        <title>Genome analysis of Anaerocolumna sp. CBA3638.</title>
        <authorList>
            <person name="Kim J."/>
            <person name="Roh S.W."/>
        </authorList>
    </citation>
    <scope>NUCLEOTIDE SEQUENCE [LARGE SCALE GENOMIC DNA]</scope>
    <source>
        <strain evidence="4 5">CBA3638</strain>
    </source>
</reference>
<evidence type="ECO:0000313" key="4">
    <source>
        <dbReference type="EMBL" id="QHQ59909.1"/>
    </source>
</evidence>
<name>A0A6P1TIH1_9FIRM</name>
<protein>
    <recommendedName>
        <fullName evidence="2">Phosphoesterase</fullName>
        <ecNumber evidence="2">3.1.4.-</ecNumber>
    </recommendedName>
</protein>
<dbReference type="EMBL" id="CP048000">
    <property type="protein sequence ID" value="QHQ59909.1"/>
    <property type="molecule type" value="Genomic_DNA"/>
</dbReference>
<gene>
    <name evidence="4" type="ORF">Ana3638_03135</name>
</gene>
<sequence>MKIMIVSDSHGRNTNLEKALEKVKPIDLFLHLGDFEGSEEYIRSIVSCEIVMVPGNNDYFTGLEKDKIINIGIYTMFLTHGHRYGVNFGTERLRDIATQYGANIALFGHTHRPLIDLSSNVWVINPGSITQPRQEGGKPSFLIMDIDSNGQAHFTLNYI</sequence>
<evidence type="ECO:0000313" key="5">
    <source>
        <dbReference type="Proteomes" id="UP000464314"/>
    </source>
</evidence>
<proteinExistence type="inferred from homology"/>
<accession>A0A6P1TIH1</accession>
<dbReference type="NCBIfam" id="TIGR00040">
    <property type="entry name" value="yfcE"/>
    <property type="match status" value="1"/>
</dbReference>
<comment type="cofactor">
    <cofactor evidence="2">
        <name>a divalent metal cation</name>
        <dbReference type="ChEBI" id="CHEBI:60240"/>
    </cofactor>
</comment>
<dbReference type="Proteomes" id="UP000464314">
    <property type="component" value="Chromosome"/>
</dbReference>